<dbReference type="SUPFAM" id="SSF53335">
    <property type="entry name" value="S-adenosyl-L-methionine-dependent methyltransferases"/>
    <property type="match status" value="1"/>
</dbReference>
<dbReference type="AlphaFoldDB" id="A0A8T3VLE4"/>
<feature type="domain" description="Methyltransferase" evidence="1">
    <location>
        <begin position="47"/>
        <end position="140"/>
    </location>
</feature>
<keyword evidence="2" id="KW-0489">Methyltransferase</keyword>
<protein>
    <submittedName>
        <fullName evidence="2">Methyltransferase domain-containing protein</fullName>
    </submittedName>
</protein>
<dbReference type="GO" id="GO:0032259">
    <property type="term" value="P:methylation"/>
    <property type="evidence" value="ECO:0007669"/>
    <property type="project" value="UniProtKB-KW"/>
</dbReference>
<reference evidence="2" key="1">
    <citation type="submission" date="2019-04" db="EMBL/GenBank/DDBJ databases">
        <title>Evolution of Biomass-Degrading Anaerobic Consortia Revealed by Metagenomics.</title>
        <authorList>
            <person name="Peng X."/>
        </authorList>
    </citation>
    <scope>NUCLEOTIDE SEQUENCE</scope>
    <source>
        <strain evidence="2">SIG14</strain>
    </source>
</reference>
<dbReference type="InterPro" id="IPR025799">
    <property type="entry name" value="Arg_MeTrfase"/>
</dbReference>
<comment type="caution">
    <text evidence="2">The sequence shown here is derived from an EMBL/GenBank/DDBJ whole genome shotgun (WGS) entry which is preliminary data.</text>
</comment>
<dbReference type="InterPro" id="IPR041698">
    <property type="entry name" value="Methyltransf_25"/>
</dbReference>
<evidence type="ECO:0000313" key="3">
    <source>
        <dbReference type="Proteomes" id="UP000732619"/>
    </source>
</evidence>
<evidence type="ECO:0000313" key="2">
    <source>
        <dbReference type="EMBL" id="MBE6512052.1"/>
    </source>
</evidence>
<dbReference type="CDD" id="cd02440">
    <property type="entry name" value="AdoMet_MTases"/>
    <property type="match status" value="1"/>
</dbReference>
<evidence type="ECO:0000259" key="1">
    <source>
        <dbReference type="Pfam" id="PF13649"/>
    </source>
</evidence>
<dbReference type="GO" id="GO:0016274">
    <property type="term" value="F:protein-arginine N-methyltransferase activity"/>
    <property type="evidence" value="ECO:0007669"/>
    <property type="project" value="InterPro"/>
</dbReference>
<keyword evidence="2" id="KW-0808">Transferase</keyword>
<dbReference type="EMBL" id="SUTG01000007">
    <property type="protein sequence ID" value="MBE6512052.1"/>
    <property type="molecule type" value="Genomic_DNA"/>
</dbReference>
<dbReference type="InterPro" id="IPR029063">
    <property type="entry name" value="SAM-dependent_MTases_sf"/>
</dbReference>
<proteinExistence type="predicted"/>
<dbReference type="Proteomes" id="UP000732619">
    <property type="component" value="Unassembled WGS sequence"/>
</dbReference>
<name>A0A8T3VLE4_METOL</name>
<organism evidence="2 3">
    <name type="scientific">Methanobrevibacter olleyae</name>
    <dbReference type="NCBI Taxonomy" id="294671"/>
    <lineage>
        <taxon>Archaea</taxon>
        <taxon>Methanobacteriati</taxon>
        <taxon>Methanobacteriota</taxon>
        <taxon>Methanomada group</taxon>
        <taxon>Methanobacteria</taxon>
        <taxon>Methanobacteriales</taxon>
        <taxon>Methanobacteriaceae</taxon>
        <taxon>Methanobrevibacter</taxon>
    </lineage>
</organism>
<accession>A0A8T3VLE4</accession>
<dbReference type="PANTHER" id="PTHR11006">
    <property type="entry name" value="PROTEIN ARGININE N-METHYLTRANSFERASE"/>
    <property type="match status" value="1"/>
</dbReference>
<dbReference type="PANTHER" id="PTHR11006:SF60">
    <property type="entry name" value="PROTEIN ARGININE N-METHYLTRANSFERASE 9"/>
    <property type="match status" value="1"/>
</dbReference>
<dbReference type="Gene3D" id="3.40.50.150">
    <property type="entry name" value="Vaccinia Virus protein VP39"/>
    <property type="match status" value="1"/>
</dbReference>
<dbReference type="GO" id="GO:0042054">
    <property type="term" value="F:histone methyltransferase activity"/>
    <property type="evidence" value="ECO:0007669"/>
    <property type="project" value="TreeGrafter"/>
</dbReference>
<dbReference type="Pfam" id="PF13649">
    <property type="entry name" value="Methyltransf_25"/>
    <property type="match status" value="1"/>
</dbReference>
<gene>
    <name evidence="2" type="ORF">E7Z75_02720</name>
</gene>
<sequence>MKFKVNSYHFKLLRDYERLSAFKEAIDEYAIRNCEDSNGSNSKVAFDLGCGSGVLSYFASRYMDKVIAIELNNSTYQLAKENLKEFDNIQVFNDDILIFDFSKLNEKADLIICEMLDTALIDEEEVPVLNRARKFLKANGEIIPKGMINSAEAVFMNNHFIQYEDDEYSPIYIALGESVVYSEFDFMEDIDCDFSAEMELKIFDRDDLDKFGFEENLSQEKYAKFNFKENFNIEEDKLKINGIKLTSFTKLNDDLICGPTPMLNPVMLIPMEETEVRFGDSVRIRLEYVMGGGVETIKTEILEIVHND</sequence>